<accession>A0A0D0C5T5</accession>
<proteinExistence type="predicted"/>
<dbReference type="HOGENOM" id="CLU_1928282_0_0_1"/>
<dbReference type="Proteomes" id="UP000054538">
    <property type="component" value="Unassembled WGS sequence"/>
</dbReference>
<gene>
    <name evidence="1" type="ORF">PAXRUDRAFT_28612</name>
</gene>
<keyword evidence="2" id="KW-1185">Reference proteome</keyword>
<protein>
    <submittedName>
        <fullName evidence="1">Uncharacterized protein</fullName>
    </submittedName>
</protein>
<name>A0A0D0C5T5_9AGAM</name>
<dbReference type="AlphaFoldDB" id="A0A0D0C5T5"/>
<reference evidence="1 2" key="1">
    <citation type="submission" date="2014-04" db="EMBL/GenBank/DDBJ databases">
        <authorList>
            <consortium name="DOE Joint Genome Institute"/>
            <person name="Kuo A."/>
            <person name="Kohler A."/>
            <person name="Jargeat P."/>
            <person name="Nagy L.G."/>
            <person name="Floudas D."/>
            <person name="Copeland A."/>
            <person name="Barry K.W."/>
            <person name="Cichocki N."/>
            <person name="Veneault-Fourrey C."/>
            <person name="LaButti K."/>
            <person name="Lindquist E.A."/>
            <person name="Lipzen A."/>
            <person name="Lundell T."/>
            <person name="Morin E."/>
            <person name="Murat C."/>
            <person name="Sun H."/>
            <person name="Tunlid A."/>
            <person name="Henrissat B."/>
            <person name="Grigoriev I.V."/>
            <person name="Hibbett D.S."/>
            <person name="Martin F."/>
            <person name="Nordberg H.P."/>
            <person name="Cantor M.N."/>
            <person name="Hua S.X."/>
        </authorList>
    </citation>
    <scope>NUCLEOTIDE SEQUENCE [LARGE SCALE GENOMIC DNA]</scope>
    <source>
        <strain evidence="1 2">Ve08.2h10</strain>
    </source>
</reference>
<sequence length="131" mass="14045">MDSGQQGEGLSGLLYPVLTVTPGVVQEKLVVKHYCWLVMAGADLLGVVHALMHNTFADQVAEAIAVKKDHCQAAAGAHVHNACADQVPVKIWAAHHGCWRIPLLDLEDTSLEVEVPFTVPGDQACLNLDNT</sequence>
<dbReference type="InParanoid" id="A0A0D0C5T5"/>
<dbReference type="EMBL" id="KN826579">
    <property type="protein sequence ID" value="KIK78472.1"/>
    <property type="molecule type" value="Genomic_DNA"/>
</dbReference>
<organism evidence="1 2">
    <name type="scientific">Paxillus rubicundulus Ve08.2h10</name>
    <dbReference type="NCBI Taxonomy" id="930991"/>
    <lineage>
        <taxon>Eukaryota</taxon>
        <taxon>Fungi</taxon>
        <taxon>Dikarya</taxon>
        <taxon>Basidiomycota</taxon>
        <taxon>Agaricomycotina</taxon>
        <taxon>Agaricomycetes</taxon>
        <taxon>Agaricomycetidae</taxon>
        <taxon>Boletales</taxon>
        <taxon>Paxilineae</taxon>
        <taxon>Paxillaceae</taxon>
        <taxon>Paxillus</taxon>
    </lineage>
</organism>
<evidence type="ECO:0000313" key="2">
    <source>
        <dbReference type="Proteomes" id="UP000054538"/>
    </source>
</evidence>
<reference evidence="2" key="2">
    <citation type="submission" date="2015-01" db="EMBL/GenBank/DDBJ databases">
        <title>Evolutionary Origins and Diversification of the Mycorrhizal Mutualists.</title>
        <authorList>
            <consortium name="DOE Joint Genome Institute"/>
            <consortium name="Mycorrhizal Genomics Consortium"/>
            <person name="Kohler A."/>
            <person name="Kuo A."/>
            <person name="Nagy L.G."/>
            <person name="Floudas D."/>
            <person name="Copeland A."/>
            <person name="Barry K.W."/>
            <person name="Cichocki N."/>
            <person name="Veneault-Fourrey C."/>
            <person name="LaButti K."/>
            <person name="Lindquist E.A."/>
            <person name="Lipzen A."/>
            <person name="Lundell T."/>
            <person name="Morin E."/>
            <person name="Murat C."/>
            <person name="Riley R."/>
            <person name="Ohm R."/>
            <person name="Sun H."/>
            <person name="Tunlid A."/>
            <person name="Henrissat B."/>
            <person name="Grigoriev I.V."/>
            <person name="Hibbett D.S."/>
            <person name="Martin F."/>
        </authorList>
    </citation>
    <scope>NUCLEOTIDE SEQUENCE [LARGE SCALE GENOMIC DNA]</scope>
    <source>
        <strain evidence="2">Ve08.2h10</strain>
    </source>
</reference>
<evidence type="ECO:0000313" key="1">
    <source>
        <dbReference type="EMBL" id="KIK78472.1"/>
    </source>
</evidence>